<accession>A0A0E9QM42</accession>
<dbReference type="AlphaFoldDB" id="A0A0E9QM42"/>
<sequence length="58" mass="6490">MPFRGALFKSVTSPACFATQRCTVPQHISLYRRANVLNVCTLTLEVPAGFRGDYQSRL</sequence>
<reference evidence="1" key="1">
    <citation type="submission" date="2014-11" db="EMBL/GenBank/DDBJ databases">
        <authorList>
            <person name="Amaro Gonzalez C."/>
        </authorList>
    </citation>
    <scope>NUCLEOTIDE SEQUENCE</scope>
</reference>
<dbReference type="EMBL" id="GBXM01091005">
    <property type="protein sequence ID" value="JAH17572.1"/>
    <property type="molecule type" value="Transcribed_RNA"/>
</dbReference>
<evidence type="ECO:0000313" key="1">
    <source>
        <dbReference type="EMBL" id="JAH17572.1"/>
    </source>
</evidence>
<reference evidence="1" key="2">
    <citation type="journal article" date="2015" name="Fish Shellfish Immunol.">
        <title>Early steps in the European eel (Anguilla anguilla)-Vibrio vulnificus interaction in the gills: Role of the RtxA13 toxin.</title>
        <authorList>
            <person name="Callol A."/>
            <person name="Pajuelo D."/>
            <person name="Ebbesson L."/>
            <person name="Teles M."/>
            <person name="MacKenzie S."/>
            <person name="Amaro C."/>
        </authorList>
    </citation>
    <scope>NUCLEOTIDE SEQUENCE</scope>
</reference>
<name>A0A0E9QM42_ANGAN</name>
<organism evidence="1">
    <name type="scientific">Anguilla anguilla</name>
    <name type="common">European freshwater eel</name>
    <name type="synonym">Muraena anguilla</name>
    <dbReference type="NCBI Taxonomy" id="7936"/>
    <lineage>
        <taxon>Eukaryota</taxon>
        <taxon>Metazoa</taxon>
        <taxon>Chordata</taxon>
        <taxon>Craniata</taxon>
        <taxon>Vertebrata</taxon>
        <taxon>Euteleostomi</taxon>
        <taxon>Actinopterygii</taxon>
        <taxon>Neopterygii</taxon>
        <taxon>Teleostei</taxon>
        <taxon>Anguilliformes</taxon>
        <taxon>Anguillidae</taxon>
        <taxon>Anguilla</taxon>
    </lineage>
</organism>
<protein>
    <submittedName>
        <fullName evidence="1">Uncharacterized protein</fullName>
    </submittedName>
</protein>
<dbReference type="EMBL" id="GBXM01090285">
    <property type="protein sequence ID" value="JAH18292.1"/>
    <property type="molecule type" value="Transcribed_RNA"/>
</dbReference>
<proteinExistence type="predicted"/>